<evidence type="ECO:0000313" key="3">
    <source>
        <dbReference type="Proteomes" id="UP000437017"/>
    </source>
</evidence>
<reference evidence="2 3" key="1">
    <citation type="journal article" date="2019" name="PLoS ONE">
        <title>Genomic analyses reveal an absence of contemporary introgressive admixture between fin whales and blue whales, despite known hybrids.</title>
        <authorList>
            <person name="Westbury M.V."/>
            <person name="Petersen B."/>
            <person name="Lorenzen E.D."/>
        </authorList>
    </citation>
    <scope>NUCLEOTIDE SEQUENCE [LARGE SCALE GENOMIC DNA]</scope>
    <source>
        <strain evidence="2">FinWhale-01</strain>
    </source>
</reference>
<proteinExistence type="predicted"/>
<feature type="non-terminal residue" evidence="2">
    <location>
        <position position="1"/>
    </location>
</feature>
<evidence type="ECO:0000313" key="2">
    <source>
        <dbReference type="EMBL" id="KAB0394048.1"/>
    </source>
</evidence>
<accession>A0A643C273</accession>
<dbReference type="EMBL" id="SGJD01002914">
    <property type="protein sequence ID" value="KAB0394048.1"/>
    <property type="molecule type" value="Genomic_DNA"/>
</dbReference>
<protein>
    <submittedName>
        <fullName evidence="2">Uncharacterized protein</fullName>
    </submittedName>
</protein>
<dbReference type="AlphaFoldDB" id="A0A643C273"/>
<evidence type="ECO:0000256" key="1">
    <source>
        <dbReference type="SAM" id="MobiDB-lite"/>
    </source>
</evidence>
<organism evidence="2 3">
    <name type="scientific">Balaenoptera physalus</name>
    <name type="common">Fin whale</name>
    <name type="synonym">Balaena physalus</name>
    <dbReference type="NCBI Taxonomy" id="9770"/>
    <lineage>
        <taxon>Eukaryota</taxon>
        <taxon>Metazoa</taxon>
        <taxon>Chordata</taxon>
        <taxon>Craniata</taxon>
        <taxon>Vertebrata</taxon>
        <taxon>Euteleostomi</taxon>
        <taxon>Mammalia</taxon>
        <taxon>Eutheria</taxon>
        <taxon>Laurasiatheria</taxon>
        <taxon>Artiodactyla</taxon>
        <taxon>Whippomorpha</taxon>
        <taxon>Cetacea</taxon>
        <taxon>Mysticeti</taxon>
        <taxon>Balaenopteridae</taxon>
        <taxon>Balaenoptera</taxon>
    </lineage>
</organism>
<sequence>SQPNSTQPTRGGCFSLTPSLARLLNPETPAPNFRAPAGRQASRVTPCPELPKQASGHGITGPGLRHACPLPGASLPAGAPPQLPLMLGGAGAPDSQVSLPRPGVSVPGSSNLHAALGGLTDHLGLQPPPPPSPPQTAPPLIKPCGHPNSQSS</sequence>
<feature type="region of interest" description="Disordered" evidence="1">
    <location>
        <begin position="23"/>
        <end position="152"/>
    </location>
</feature>
<name>A0A643C273_BALPH</name>
<comment type="caution">
    <text evidence="2">The sequence shown here is derived from an EMBL/GenBank/DDBJ whole genome shotgun (WGS) entry which is preliminary data.</text>
</comment>
<gene>
    <name evidence="2" type="ORF">E2I00_001752</name>
</gene>
<keyword evidence="3" id="KW-1185">Reference proteome</keyword>
<dbReference type="OrthoDB" id="10653169at2759"/>
<dbReference type="Proteomes" id="UP000437017">
    <property type="component" value="Unassembled WGS sequence"/>
</dbReference>
<feature type="compositionally biased region" description="Pro residues" evidence="1">
    <location>
        <begin position="126"/>
        <end position="141"/>
    </location>
</feature>